<dbReference type="GO" id="GO:0016887">
    <property type="term" value="F:ATP hydrolysis activity"/>
    <property type="evidence" value="ECO:0007669"/>
    <property type="project" value="InterPro"/>
</dbReference>
<keyword evidence="2 4" id="KW-0067">ATP-binding</keyword>
<feature type="domain" description="AAA+ ATPase" evidence="5">
    <location>
        <begin position="316"/>
        <end position="454"/>
    </location>
</feature>
<dbReference type="FunFam" id="3.40.50.300:FF:001025">
    <property type="entry name" value="ATPase family, AAA domain-containing 2B"/>
    <property type="match status" value="1"/>
</dbReference>
<evidence type="ECO:0000256" key="1">
    <source>
        <dbReference type="ARBA" id="ARBA00022741"/>
    </source>
</evidence>
<name>A0A5B8MT79_9CHLO</name>
<evidence type="ECO:0000313" key="7">
    <source>
        <dbReference type="Proteomes" id="UP000316726"/>
    </source>
</evidence>
<sequence length="549" mass="59902">MVMEDTVGGLGEAVSYLRKLLLWPEEFKEAGERLGVTWPTGLLLFGPPGTGKSVVVGAACREVGAHLCTLSPSSVFGSFVGESEKKVRDIFEAADDLVESGKSVVLFFDEIDVLCPRRDRSGPFECRLVAQILTLMDTSIAKVVYNRKIGKRTGVLLLVGATSNQNAVDPAIRRPGRMEKEIGLAMPDEEERVDILRIYLKKIPMSDEVSGNMAGLAALCSGFTGADIAVLCHEAALVAMEREGEGEGGEVQVRFSDFEAARVTVRPTVTRGVAREADKVSWDDICGLGEVKEQLIRVVQWPIQHPEAFKRLGLQPFRGAMLYGPPGCCKTKLCQAAACTGGIPMISLSCAEVLSMYVGESEEKLRNCFVQARLSAPSIIFLDEFDAFCTKRSGADSGSSVGDKLLATFLTEMDGLEQISGVIVLAATNRPDEIDEALLRPGRFDMLLYVPPPNAEERLLLLNYLTKGMKFKGSGVQLESLAERTEGFTGAELEALCREAYMIASSSCGGEDHQVEVLEEGHFEDALLGMTPMLSEEEIRNYERFRTKR</sequence>
<dbReference type="InterPro" id="IPR003959">
    <property type="entry name" value="ATPase_AAA_core"/>
</dbReference>
<keyword evidence="1 4" id="KW-0547">Nucleotide-binding</keyword>
<dbReference type="GO" id="GO:0005524">
    <property type="term" value="F:ATP binding"/>
    <property type="evidence" value="ECO:0007669"/>
    <property type="project" value="UniProtKB-KW"/>
</dbReference>
<gene>
    <name evidence="6" type="ORF">A3770_10p60340</name>
</gene>
<dbReference type="InterPro" id="IPR003960">
    <property type="entry name" value="ATPase_AAA_CS"/>
</dbReference>
<evidence type="ECO:0000256" key="3">
    <source>
        <dbReference type="ARBA" id="ARBA00023054"/>
    </source>
</evidence>
<dbReference type="Gene3D" id="1.10.8.60">
    <property type="match status" value="2"/>
</dbReference>
<dbReference type="SUPFAM" id="SSF52540">
    <property type="entry name" value="P-loop containing nucleoside triphosphate hydrolases"/>
    <property type="match status" value="2"/>
</dbReference>
<proteinExistence type="inferred from homology"/>
<dbReference type="Pfam" id="PF00004">
    <property type="entry name" value="AAA"/>
    <property type="match status" value="2"/>
</dbReference>
<dbReference type="EMBL" id="CP031043">
    <property type="protein sequence ID" value="QDZ23516.1"/>
    <property type="molecule type" value="Genomic_DNA"/>
</dbReference>
<dbReference type="InterPro" id="IPR027417">
    <property type="entry name" value="P-loop_NTPase"/>
</dbReference>
<reference evidence="6 7" key="1">
    <citation type="submission" date="2018-07" db="EMBL/GenBank/DDBJ databases">
        <title>The complete nuclear genome of the prasinophyte Chloropicon primus (CCMP1205).</title>
        <authorList>
            <person name="Pombert J.-F."/>
            <person name="Otis C."/>
            <person name="Turmel M."/>
            <person name="Lemieux C."/>
        </authorList>
    </citation>
    <scope>NUCLEOTIDE SEQUENCE [LARGE SCALE GENOMIC DNA]</scope>
    <source>
        <strain evidence="6 7">CCMP1205</strain>
    </source>
</reference>
<accession>A0A5B8MT79</accession>
<dbReference type="OrthoDB" id="5421at2759"/>
<organism evidence="6 7">
    <name type="scientific">Chloropicon primus</name>
    <dbReference type="NCBI Taxonomy" id="1764295"/>
    <lineage>
        <taxon>Eukaryota</taxon>
        <taxon>Viridiplantae</taxon>
        <taxon>Chlorophyta</taxon>
        <taxon>Chloropicophyceae</taxon>
        <taxon>Chloropicales</taxon>
        <taxon>Chloropicaceae</taxon>
        <taxon>Chloropicon</taxon>
    </lineage>
</organism>
<evidence type="ECO:0000259" key="5">
    <source>
        <dbReference type="SMART" id="SM00382"/>
    </source>
</evidence>
<dbReference type="InterPro" id="IPR050168">
    <property type="entry name" value="AAA_ATPase_domain"/>
</dbReference>
<dbReference type="InterPro" id="IPR003593">
    <property type="entry name" value="AAA+_ATPase"/>
</dbReference>
<dbReference type="InterPro" id="IPR041569">
    <property type="entry name" value="AAA_lid_3"/>
</dbReference>
<evidence type="ECO:0000256" key="2">
    <source>
        <dbReference type="ARBA" id="ARBA00022840"/>
    </source>
</evidence>
<dbReference type="SMART" id="SM00382">
    <property type="entry name" value="AAA"/>
    <property type="match status" value="2"/>
</dbReference>
<dbReference type="Pfam" id="PF17862">
    <property type="entry name" value="AAA_lid_3"/>
    <property type="match status" value="2"/>
</dbReference>
<protein>
    <submittedName>
        <fullName evidence="6">P-loop-containing nucleoside triphosphate hydrolase</fullName>
    </submittedName>
</protein>
<keyword evidence="6" id="KW-0378">Hydrolase</keyword>
<comment type="similarity">
    <text evidence="4">Belongs to the AAA ATPase family.</text>
</comment>
<evidence type="ECO:0000256" key="4">
    <source>
        <dbReference type="RuleBase" id="RU003651"/>
    </source>
</evidence>
<keyword evidence="3" id="KW-0175">Coiled coil</keyword>
<dbReference type="PROSITE" id="PS00674">
    <property type="entry name" value="AAA"/>
    <property type="match status" value="2"/>
</dbReference>
<keyword evidence="7" id="KW-1185">Reference proteome</keyword>
<dbReference type="AlphaFoldDB" id="A0A5B8MT79"/>
<dbReference type="Gene3D" id="3.40.50.300">
    <property type="entry name" value="P-loop containing nucleotide triphosphate hydrolases"/>
    <property type="match status" value="2"/>
</dbReference>
<dbReference type="STRING" id="1764295.A0A5B8MT79"/>
<dbReference type="Proteomes" id="UP000316726">
    <property type="component" value="Chromosome 10"/>
</dbReference>
<dbReference type="PANTHER" id="PTHR23077">
    <property type="entry name" value="AAA-FAMILY ATPASE"/>
    <property type="match status" value="1"/>
</dbReference>
<feature type="domain" description="AAA+ ATPase" evidence="5">
    <location>
        <begin position="38"/>
        <end position="188"/>
    </location>
</feature>
<evidence type="ECO:0000313" key="6">
    <source>
        <dbReference type="EMBL" id="QDZ23516.1"/>
    </source>
</evidence>
<dbReference type="PANTHER" id="PTHR23077:SF117">
    <property type="entry name" value="AAA+ ATPASE DOMAIN-CONTAINING PROTEIN"/>
    <property type="match status" value="1"/>
</dbReference>